<reference evidence="15" key="1">
    <citation type="journal article" date="2020" name="Stud. Mycol.">
        <title>101 Dothideomycetes genomes: a test case for predicting lifestyles and emergence of pathogens.</title>
        <authorList>
            <person name="Haridas S."/>
            <person name="Albert R."/>
            <person name="Binder M."/>
            <person name="Bloem J."/>
            <person name="Labutti K."/>
            <person name="Salamov A."/>
            <person name="Andreopoulos B."/>
            <person name="Baker S."/>
            <person name="Barry K."/>
            <person name="Bills G."/>
            <person name="Bluhm B."/>
            <person name="Cannon C."/>
            <person name="Castanera R."/>
            <person name="Culley D."/>
            <person name="Daum C."/>
            <person name="Ezra D."/>
            <person name="Gonzalez J."/>
            <person name="Henrissat B."/>
            <person name="Kuo A."/>
            <person name="Liang C."/>
            <person name="Lipzen A."/>
            <person name="Lutzoni F."/>
            <person name="Magnuson J."/>
            <person name="Mondo S."/>
            <person name="Nolan M."/>
            <person name="Ohm R."/>
            <person name="Pangilinan J."/>
            <person name="Park H.-J."/>
            <person name="Ramirez L."/>
            <person name="Alfaro M."/>
            <person name="Sun H."/>
            <person name="Tritt A."/>
            <person name="Yoshinaga Y."/>
            <person name="Zwiers L.-H."/>
            <person name="Turgeon B."/>
            <person name="Goodwin S."/>
            <person name="Spatafora J."/>
            <person name="Crous P."/>
            <person name="Grigoriev I."/>
        </authorList>
    </citation>
    <scope>NUCLEOTIDE SEQUENCE</scope>
    <source>
        <strain evidence="15">CBS 269.34</strain>
    </source>
</reference>
<dbReference type="AlphaFoldDB" id="A0A6A6R0B0"/>
<evidence type="ECO:0000313" key="15">
    <source>
        <dbReference type="EMBL" id="KAF2497956.1"/>
    </source>
</evidence>
<dbReference type="GO" id="GO:0000166">
    <property type="term" value="F:nucleotide binding"/>
    <property type="evidence" value="ECO:0007669"/>
    <property type="project" value="UniProtKB-KW"/>
</dbReference>
<comment type="similarity">
    <text evidence="3">Belongs to the glycosyltransferase 31 family. Beta3-Gal-T subfamily.</text>
</comment>
<evidence type="ECO:0000256" key="10">
    <source>
        <dbReference type="ARBA" id="ARBA00022989"/>
    </source>
</evidence>
<dbReference type="EC" id="2.4.1.122" evidence="4"/>
<dbReference type="GO" id="GO:0016020">
    <property type="term" value="C:membrane"/>
    <property type="evidence" value="ECO:0007669"/>
    <property type="project" value="UniProtKB-SubCell"/>
</dbReference>
<keyword evidence="7 13" id="KW-0812">Transmembrane</keyword>
<keyword evidence="11 13" id="KW-0472">Membrane</keyword>
<evidence type="ECO:0000256" key="3">
    <source>
        <dbReference type="ARBA" id="ARBA00006462"/>
    </source>
</evidence>
<dbReference type="Pfam" id="PF02434">
    <property type="entry name" value="Fringe"/>
    <property type="match status" value="1"/>
</dbReference>
<organism evidence="15 16">
    <name type="scientific">Lophium mytilinum</name>
    <dbReference type="NCBI Taxonomy" id="390894"/>
    <lineage>
        <taxon>Eukaryota</taxon>
        <taxon>Fungi</taxon>
        <taxon>Dikarya</taxon>
        <taxon>Ascomycota</taxon>
        <taxon>Pezizomycotina</taxon>
        <taxon>Dothideomycetes</taxon>
        <taxon>Pleosporomycetidae</taxon>
        <taxon>Mytilinidiales</taxon>
        <taxon>Mytilinidiaceae</taxon>
        <taxon>Lophium</taxon>
    </lineage>
</organism>
<dbReference type="Gene3D" id="3.90.550.50">
    <property type="match status" value="1"/>
</dbReference>
<keyword evidence="6" id="KW-0808">Transferase</keyword>
<dbReference type="InterPro" id="IPR003378">
    <property type="entry name" value="Fringe-like_glycosylTrfase"/>
</dbReference>
<name>A0A6A6R0B0_9PEZI</name>
<feature type="transmembrane region" description="Helical" evidence="13">
    <location>
        <begin position="12"/>
        <end position="33"/>
    </location>
</feature>
<dbReference type="GO" id="GO:0016263">
    <property type="term" value="F:glycoprotein-N-acetylgalactosamine 3-beta-galactosyltransferase activity"/>
    <property type="evidence" value="ECO:0007669"/>
    <property type="project" value="UniProtKB-EC"/>
</dbReference>
<dbReference type="Proteomes" id="UP000799750">
    <property type="component" value="Unassembled WGS sequence"/>
</dbReference>
<evidence type="ECO:0000259" key="14">
    <source>
        <dbReference type="Pfam" id="PF02434"/>
    </source>
</evidence>
<evidence type="ECO:0000313" key="16">
    <source>
        <dbReference type="Proteomes" id="UP000799750"/>
    </source>
</evidence>
<accession>A0A6A6R0B0</accession>
<comment type="pathway">
    <text evidence="2">Protein modification; protein glycosylation.</text>
</comment>
<gene>
    <name evidence="15" type="ORF">BU16DRAFT_525536</name>
</gene>
<evidence type="ECO:0000256" key="7">
    <source>
        <dbReference type="ARBA" id="ARBA00022692"/>
    </source>
</evidence>
<keyword evidence="9" id="KW-0735">Signal-anchor</keyword>
<dbReference type="OrthoDB" id="414175at2759"/>
<dbReference type="PANTHER" id="PTHR23033">
    <property type="entry name" value="BETA1,3-GALACTOSYLTRANSFERASE"/>
    <property type="match status" value="1"/>
</dbReference>
<dbReference type="PANTHER" id="PTHR23033:SF43">
    <property type="entry name" value="APPLE DOMAIN-CONTAINING PROTEIN"/>
    <property type="match status" value="1"/>
</dbReference>
<evidence type="ECO:0000256" key="13">
    <source>
        <dbReference type="SAM" id="Phobius"/>
    </source>
</evidence>
<feature type="region of interest" description="Disordered" evidence="12">
    <location>
        <begin position="39"/>
        <end position="77"/>
    </location>
</feature>
<proteinExistence type="inferred from homology"/>
<dbReference type="EMBL" id="MU004186">
    <property type="protein sequence ID" value="KAF2497956.1"/>
    <property type="molecule type" value="Genomic_DNA"/>
</dbReference>
<evidence type="ECO:0000256" key="12">
    <source>
        <dbReference type="SAM" id="MobiDB-lite"/>
    </source>
</evidence>
<feature type="domain" description="Fringe-like glycosyltransferase" evidence="14">
    <location>
        <begin position="210"/>
        <end position="287"/>
    </location>
</feature>
<keyword evidence="8" id="KW-0547">Nucleotide-binding</keyword>
<evidence type="ECO:0000256" key="8">
    <source>
        <dbReference type="ARBA" id="ARBA00022741"/>
    </source>
</evidence>
<evidence type="ECO:0000256" key="11">
    <source>
        <dbReference type="ARBA" id="ARBA00023136"/>
    </source>
</evidence>
<evidence type="ECO:0000256" key="6">
    <source>
        <dbReference type="ARBA" id="ARBA00022679"/>
    </source>
</evidence>
<evidence type="ECO:0000256" key="9">
    <source>
        <dbReference type="ARBA" id="ARBA00022968"/>
    </source>
</evidence>
<evidence type="ECO:0000256" key="1">
    <source>
        <dbReference type="ARBA" id="ARBA00004606"/>
    </source>
</evidence>
<evidence type="ECO:0000256" key="4">
    <source>
        <dbReference type="ARBA" id="ARBA00012557"/>
    </source>
</evidence>
<comment type="subcellular location">
    <subcellularLocation>
        <location evidence="1">Membrane</location>
        <topology evidence="1">Single-pass type II membrane protein</topology>
    </subcellularLocation>
</comment>
<sequence>MLALNSRGRGLYIIAAILVFLTSLIVLSQSPWFHPPNFFTKNPVEEPPPDLSPPNPEPQTPPPLSPEPPKTESTDDDVDFWTWAPAPRFHRSSPIQSSTNPTDDICAPFPTDLLSSIQVTLKIGASEPSARLTAQLASVSKCIPNLLLASDMDSMVDFRLAFDVLADLPPSLQHNNADFDLYHAQKERFKNGDFDGKDGWRLDKYKFLPMVEYAHTSNPTAKWYVFLESDTFIVWDNLFQLLDRFDPSVPLYFGSPSPGRTPRDLPKTWFAYGGAGFVISAAAVDKLLDRETGVYGELVKPGINAQYERELRGECCGDSMLGWALWEHGVPLSGLFPMFNPHPLRGIPFSEKFWCQPIISMHKTLVEEMGPFWEWTMRWNESRPILHADIATHIGLGTFEPRKNWDNADFDGWQEPDDSPAHKSVDSCASECRKHGGCFQYTFRRDRCTFVRSFRLGQRKDPEGEEDWSEEEKVFHAGWDNAKIMKWMSEHKCEEARWVKPSIKRIF</sequence>
<keyword evidence="16" id="KW-1185">Reference proteome</keyword>
<keyword evidence="5" id="KW-0328">Glycosyltransferase</keyword>
<dbReference type="InterPro" id="IPR026050">
    <property type="entry name" value="C1GALT1/C1GALT1_chp1"/>
</dbReference>
<evidence type="ECO:0000256" key="2">
    <source>
        <dbReference type="ARBA" id="ARBA00004922"/>
    </source>
</evidence>
<keyword evidence="10 13" id="KW-1133">Transmembrane helix</keyword>
<evidence type="ECO:0000256" key="5">
    <source>
        <dbReference type="ARBA" id="ARBA00022676"/>
    </source>
</evidence>
<protein>
    <recommendedName>
        <fullName evidence="4">N-acetylgalactosaminide beta-1,3-galactosyltransferase</fullName>
        <ecNumber evidence="4">2.4.1.122</ecNumber>
    </recommendedName>
</protein>
<feature type="compositionally biased region" description="Pro residues" evidence="12">
    <location>
        <begin position="45"/>
        <end position="68"/>
    </location>
</feature>